<dbReference type="Gene3D" id="3.40.470.10">
    <property type="entry name" value="Uracil-DNA glycosylase-like domain"/>
    <property type="match status" value="1"/>
</dbReference>
<dbReference type="RefSeq" id="WP_233133574.1">
    <property type="nucleotide sequence ID" value="NZ_NEWD01000007.1"/>
</dbReference>
<dbReference type="InterPro" id="IPR005122">
    <property type="entry name" value="Uracil-DNA_glycosylase-like"/>
</dbReference>
<sequence>MAMHPSSPLLHVTHGFGPVWDADSRVLILGSMPSPKSREASFYYMHPQNRFWPVMAALFDEPTPAAEPEARREFALDHRFALWDVIAECDIVGASDSSIRNAVPNDLAPIIRASRIAHVFTTGGKAAQLYRRLCAPHLASAGIDVPMTPLPSTSPANARMRLPDLTAAYQVVVEAITRTGRA</sequence>
<dbReference type="Pfam" id="PF03167">
    <property type="entry name" value="UDG"/>
    <property type="match status" value="1"/>
</dbReference>
<accession>A0A229VYX3</accession>
<dbReference type="EMBL" id="NEWD01000007">
    <property type="protein sequence ID" value="OXN00792.1"/>
    <property type="molecule type" value="Genomic_DNA"/>
</dbReference>
<dbReference type="Proteomes" id="UP000215433">
    <property type="component" value="Unassembled WGS sequence"/>
</dbReference>
<gene>
    <name evidence="2" type="ORF">Tam10B_0747</name>
</gene>
<dbReference type="InterPro" id="IPR026353">
    <property type="entry name" value="Hypoxan-DNA_Glyclase"/>
</dbReference>
<dbReference type="SMART" id="SM00987">
    <property type="entry name" value="UreE_C"/>
    <property type="match status" value="1"/>
</dbReference>
<name>A0A229VYX3_9BIFI</name>
<dbReference type="SUPFAM" id="SSF52141">
    <property type="entry name" value="Uracil-DNA glycosylase-like"/>
    <property type="match status" value="1"/>
</dbReference>
<dbReference type="AlphaFoldDB" id="A0A229VYX3"/>
<evidence type="ECO:0000313" key="2">
    <source>
        <dbReference type="EMBL" id="OXN00792.1"/>
    </source>
</evidence>
<dbReference type="CDD" id="cd10032">
    <property type="entry name" value="UDG-F6_HDG"/>
    <property type="match status" value="1"/>
</dbReference>
<dbReference type="NCBIfam" id="TIGR04274">
    <property type="entry name" value="hypoxanDNAglyco"/>
    <property type="match status" value="1"/>
</dbReference>
<dbReference type="SMART" id="SM00986">
    <property type="entry name" value="UDG"/>
    <property type="match status" value="1"/>
</dbReference>
<keyword evidence="3" id="KW-1185">Reference proteome</keyword>
<proteinExistence type="predicted"/>
<organism evidence="2 3">
    <name type="scientific">Bifidobacterium vansinderenii</name>
    <dbReference type="NCBI Taxonomy" id="1984871"/>
    <lineage>
        <taxon>Bacteria</taxon>
        <taxon>Bacillati</taxon>
        <taxon>Actinomycetota</taxon>
        <taxon>Actinomycetes</taxon>
        <taxon>Bifidobacteriales</taxon>
        <taxon>Bifidobacteriaceae</taxon>
        <taxon>Bifidobacterium</taxon>
    </lineage>
</organism>
<evidence type="ECO:0000313" key="3">
    <source>
        <dbReference type="Proteomes" id="UP000215433"/>
    </source>
</evidence>
<reference evidence="2 3" key="1">
    <citation type="submission" date="2017-05" db="EMBL/GenBank/DDBJ databases">
        <title>Bifidobacterium vansinderenii sp. nov.</title>
        <authorList>
            <person name="Lugli G.A."/>
            <person name="Duranti S."/>
            <person name="Mangifesta M."/>
        </authorList>
    </citation>
    <scope>NUCLEOTIDE SEQUENCE [LARGE SCALE GENOMIC DNA]</scope>
    <source>
        <strain evidence="2 3">Tam10B</strain>
    </source>
</reference>
<evidence type="ECO:0000259" key="1">
    <source>
        <dbReference type="SMART" id="SM00986"/>
    </source>
</evidence>
<feature type="domain" description="Uracil-DNA glycosylase-like" evidence="1">
    <location>
        <begin position="16"/>
        <end position="170"/>
    </location>
</feature>
<protein>
    <submittedName>
        <fullName evidence="2">DNA-deoxyinosine glycosylase</fullName>
    </submittedName>
</protein>
<comment type="caution">
    <text evidence="2">The sequence shown here is derived from an EMBL/GenBank/DDBJ whole genome shotgun (WGS) entry which is preliminary data.</text>
</comment>
<dbReference type="InterPro" id="IPR036895">
    <property type="entry name" value="Uracil-DNA_glycosylase-like_sf"/>
</dbReference>